<dbReference type="AlphaFoldDB" id="A0A9N9J3J0"/>
<dbReference type="EMBL" id="CAJVPZ010041680">
    <property type="protein sequence ID" value="CAG8762215.1"/>
    <property type="molecule type" value="Genomic_DNA"/>
</dbReference>
<dbReference type="OrthoDB" id="2410248at2759"/>
<comment type="caution">
    <text evidence="1">The sequence shown here is derived from an EMBL/GenBank/DDBJ whole genome shotgun (WGS) entry which is preliminary data.</text>
</comment>
<organism evidence="1 2">
    <name type="scientific">Racocetra fulgida</name>
    <dbReference type="NCBI Taxonomy" id="60492"/>
    <lineage>
        <taxon>Eukaryota</taxon>
        <taxon>Fungi</taxon>
        <taxon>Fungi incertae sedis</taxon>
        <taxon>Mucoromycota</taxon>
        <taxon>Glomeromycotina</taxon>
        <taxon>Glomeromycetes</taxon>
        <taxon>Diversisporales</taxon>
        <taxon>Gigasporaceae</taxon>
        <taxon>Racocetra</taxon>
    </lineage>
</organism>
<sequence length="93" mass="10825">YSEKETSGPHIRPGFTAESCRFQVQIRKIQFVNPNADNRIFQNISGEWMLSEEMKRFSEIARMKRIEFINAKLINKTSLGGWHPIPVTQEEAD</sequence>
<keyword evidence="2" id="KW-1185">Reference proteome</keyword>
<evidence type="ECO:0000313" key="2">
    <source>
        <dbReference type="Proteomes" id="UP000789396"/>
    </source>
</evidence>
<feature type="non-terminal residue" evidence="1">
    <location>
        <position position="93"/>
    </location>
</feature>
<gene>
    <name evidence="1" type="ORF">RFULGI_LOCUS14396</name>
</gene>
<dbReference type="Proteomes" id="UP000789396">
    <property type="component" value="Unassembled WGS sequence"/>
</dbReference>
<accession>A0A9N9J3J0</accession>
<protein>
    <submittedName>
        <fullName evidence="1">16312_t:CDS:1</fullName>
    </submittedName>
</protein>
<feature type="non-terminal residue" evidence="1">
    <location>
        <position position="1"/>
    </location>
</feature>
<evidence type="ECO:0000313" key="1">
    <source>
        <dbReference type="EMBL" id="CAG8762215.1"/>
    </source>
</evidence>
<name>A0A9N9J3J0_9GLOM</name>
<proteinExistence type="predicted"/>
<reference evidence="1" key="1">
    <citation type="submission" date="2021-06" db="EMBL/GenBank/DDBJ databases">
        <authorList>
            <person name="Kallberg Y."/>
            <person name="Tangrot J."/>
            <person name="Rosling A."/>
        </authorList>
    </citation>
    <scope>NUCLEOTIDE SEQUENCE</scope>
    <source>
        <strain evidence="1">IN212</strain>
    </source>
</reference>